<dbReference type="Proteomes" id="UP000242367">
    <property type="component" value="Unassembled WGS sequence"/>
</dbReference>
<gene>
    <name evidence="2" type="ORF">BTM25_13110</name>
</gene>
<feature type="transmembrane region" description="Helical" evidence="1">
    <location>
        <begin position="6"/>
        <end position="22"/>
    </location>
</feature>
<proteinExistence type="predicted"/>
<dbReference type="EMBL" id="MTBP01000001">
    <property type="protein sequence ID" value="POM26903.1"/>
    <property type="molecule type" value="Genomic_DNA"/>
</dbReference>
<dbReference type="AlphaFoldDB" id="A0A2P4UPE0"/>
<name>A0A2P4UPE0_9ACTN</name>
<protein>
    <submittedName>
        <fullName evidence="2">Uncharacterized protein</fullName>
    </submittedName>
</protein>
<sequence length="54" mass="5979">MEGYIALVVMALLCAFVIRWTAQRLRMSTPARSSIMVVFVIVVLALFGRHLNGG</sequence>
<keyword evidence="1" id="KW-1133">Transmembrane helix</keyword>
<evidence type="ECO:0000313" key="2">
    <source>
        <dbReference type="EMBL" id="POM26903.1"/>
    </source>
</evidence>
<keyword evidence="1" id="KW-0812">Transmembrane</keyword>
<feature type="transmembrane region" description="Helical" evidence="1">
    <location>
        <begin position="34"/>
        <end position="51"/>
    </location>
</feature>
<comment type="caution">
    <text evidence="2">The sequence shown here is derived from an EMBL/GenBank/DDBJ whole genome shotgun (WGS) entry which is preliminary data.</text>
</comment>
<keyword evidence="1" id="KW-0472">Membrane</keyword>
<evidence type="ECO:0000313" key="3">
    <source>
        <dbReference type="Proteomes" id="UP000242367"/>
    </source>
</evidence>
<evidence type="ECO:0000256" key="1">
    <source>
        <dbReference type="SAM" id="Phobius"/>
    </source>
</evidence>
<organism evidence="2 3">
    <name type="scientific">Actinomadura rubteroloni</name>
    <dbReference type="NCBI Taxonomy" id="1926885"/>
    <lineage>
        <taxon>Bacteria</taxon>
        <taxon>Bacillati</taxon>
        <taxon>Actinomycetota</taxon>
        <taxon>Actinomycetes</taxon>
        <taxon>Streptosporangiales</taxon>
        <taxon>Thermomonosporaceae</taxon>
        <taxon>Actinomadura</taxon>
    </lineage>
</organism>
<dbReference type="RefSeq" id="WP_168212026.1">
    <property type="nucleotide sequence ID" value="NZ_MTBP01000001.1"/>
</dbReference>
<accession>A0A2P4UPE0</accession>
<reference evidence="2 3" key="1">
    <citation type="journal article" date="2017" name="Chemistry">
        <title>Isolation, Biosynthesis and Chemical Modifications of Rubterolones A-F: Rare Tropolone Alkaloids from Actinomadura sp. 5-2.</title>
        <authorList>
            <person name="Guo H."/>
            <person name="Benndorf R."/>
            <person name="Leichnitz D."/>
            <person name="Klassen J.L."/>
            <person name="Vollmers J."/>
            <person name="Gorls H."/>
            <person name="Steinacker M."/>
            <person name="Weigel C."/>
            <person name="Dahse H.M."/>
            <person name="Kaster A.K."/>
            <person name="de Beer Z.W."/>
            <person name="Poulsen M."/>
            <person name="Beemelmanns C."/>
        </authorList>
    </citation>
    <scope>NUCLEOTIDE SEQUENCE [LARGE SCALE GENOMIC DNA]</scope>
    <source>
        <strain evidence="2 3">5-2</strain>
    </source>
</reference>
<keyword evidence="3" id="KW-1185">Reference proteome</keyword>